<proteinExistence type="predicted"/>
<organism evidence="2 3">
    <name type="scientific">Trapa natans</name>
    <name type="common">Water chestnut</name>
    <dbReference type="NCBI Taxonomy" id="22666"/>
    <lineage>
        <taxon>Eukaryota</taxon>
        <taxon>Viridiplantae</taxon>
        <taxon>Streptophyta</taxon>
        <taxon>Embryophyta</taxon>
        <taxon>Tracheophyta</taxon>
        <taxon>Spermatophyta</taxon>
        <taxon>Magnoliopsida</taxon>
        <taxon>eudicotyledons</taxon>
        <taxon>Gunneridae</taxon>
        <taxon>Pentapetalae</taxon>
        <taxon>rosids</taxon>
        <taxon>malvids</taxon>
        <taxon>Myrtales</taxon>
        <taxon>Lythraceae</taxon>
        <taxon>Trapa</taxon>
    </lineage>
</organism>
<evidence type="ECO:0000313" key="2">
    <source>
        <dbReference type="EMBL" id="KAK4781465.1"/>
    </source>
</evidence>
<reference evidence="2 3" key="1">
    <citation type="journal article" date="2023" name="Hortic Res">
        <title>Pangenome of water caltrop reveals structural variations and asymmetric subgenome divergence after allopolyploidization.</title>
        <authorList>
            <person name="Zhang X."/>
            <person name="Chen Y."/>
            <person name="Wang L."/>
            <person name="Yuan Y."/>
            <person name="Fang M."/>
            <person name="Shi L."/>
            <person name="Lu R."/>
            <person name="Comes H.P."/>
            <person name="Ma Y."/>
            <person name="Chen Y."/>
            <person name="Huang G."/>
            <person name="Zhou Y."/>
            <person name="Zheng Z."/>
            <person name="Qiu Y."/>
        </authorList>
    </citation>
    <scope>NUCLEOTIDE SEQUENCE [LARGE SCALE GENOMIC DNA]</scope>
    <source>
        <strain evidence="2">F231</strain>
    </source>
</reference>
<feature type="region of interest" description="Disordered" evidence="1">
    <location>
        <begin position="13"/>
        <end position="39"/>
    </location>
</feature>
<protein>
    <submittedName>
        <fullName evidence="2">Uncharacterized protein</fullName>
    </submittedName>
</protein>
<evidence type="ECO:0000256" key="1">
    <source>
        <dbReference type="SAM" id="MobiDB-lite"/>
    </source>
</evidence>
<keyword evidence="3" id="KW-1185">Reference proteome</keyword>
<evidence type="ECO:0000313" key="3">
    <source>
        <dbReference type="Proteomes" id="UP001346149"/>
    </source>
</evidence>
<accession>A0AAN7LI76</accession>
<dbReference type="Proteomes" id="UP001346149">
    <property type="component" value="Unassembled WGS sequence"/>
</dbReference>
<gene>
    <name evidence="2" type="ORF">SAY86_015567</name>
</gene>
<sequence>MWGATGISEKVISEEKTVSSRASKPLGHPHLGEGKGDRLAKPFQEDSSFSLFHFGGPIALSSISKSLEGGTISDIGSVIPAETAKLNCFRDACPAPAPVDCGLDAYQNFYVPYEGTQQLTPPVINRGPSPFPNPVRPPLIPVNGISSPENHQPPVQSMSRGVSDAVISEEKTVLSRPSKPLGHTQLERQNIISRFHGGAVDLWTIQRGKPEEISLSWVIKQGHQIKF</sequence>
<name>A0AAN7LI76_TRANT</name>
<dbReference type="EMBL" id="JAXQNO010000016">
    <property type="protein sequence ID" value="KAK4781465.1"/>
    <property type="molecule type" value="Genomic_DNA"/>
</dbReference>
<comment type="caution">
    <text evidence="2">The sequence shown here is derived from an EMBL/GenBank/DDBJ whole genome shotgun (WGS) entry which is preliminary data.</text>
</comment>
<feature type="compositionally biased region" description="Basic and acidic residues" evidence="1">
    <location>
        <begin position="30"/>
        <end position="39"/>
    </location>
</feature>
<dbReference type="AlphaFoldDB" id="A0AAN7LI76"/>